<evidence type="ECO:0000256" key="13">
    <source>
        <dbReference type="PIRSR" id="PIRSR601621-4"/>
    </source>
</evidence>
<feature type="domain" description="Plant heme peroxidase family profile" evidence="15">
    <location>
        <begin position="17"/>
        <end position="176"/>
    </location>
</feature>
<evidence type="ECO:0000256" key="5">
    <source>
        <dbReference type="ARBA" id="ARBA00022723"/>
    </source>
</evidence>
<keyword evidence="9" id="KW-0325">Glycoprotein</keyword>
<feature type="disulfide bond" evidence="13">
    <location>
        <begin position="47"/>
        <end position="119"/>
    </location>
</feature>
<feature type="binding site" evidence="11">
    <location>
        <position position="194"/>
    </location>
    <ligand>
        <name>Ca(2+)</name>
        <dbReference type="ChEBI" id="CHEBI:29108"/>
        <label>2</label>
    </ligand>
</feature>
<keyword evidence="4 11" id="KW-0349">Heme</keyword>
<dbReference type="PRINTS" id="PR00462">
    <property type="entry name" value="LIGNINASE"/>
</dbReference>
<feature type="chain" id="PRO_5040543615" description="Peroxidase" evidence="14">
    <location>
        <begin position="18"/>
        <end position="295"/>
    </location>
</feature>
<evidence type="ECO:0000256" key="8">
    <source>
        <dbReference type="ARBA" id="ARBA00023157"/>
    </source>
</evidence>
<evidence type="ECO:0000256" key="14">
    <source>
        <dbReference type="RuleBase" id="RU363051"/>
    </source>
</evidence>
<keyword evidence="11 14" id="KW-0106">Calcium</keyword>
<dbReference type="Gene3D" id="1.10.520.10">
    <property type="match status" value="1"/>
</dbReference>
<dbReference type="AlphaFoldDB" id="A0A9Q9DUC3"/>
<keyword evidence="8 13" id="KW-1015">Disulfide bond</keyword>
<comment type="similarity">
    <text evidence="2 14">Belongs to the peroxidase family. Ligninase subfamily.</text>
</comment>
<keyword evidence="17" id="KW-1185">Reference proteome</keyword>
<evidence type="ECO:0000256" key="9">
    <source>
        <dbReference type="ARBA" id="ARBA00023180"/>
    </source>
</evidence>
<dbReference type="Proteomes" id="UP001056012">
    <property type="component" value="Chromosome 5"/>
</dbReference>
<accession>A0A9Q9DUC3</accession>
<evidence type="ECO:0000259" key="15">
    <source>
        <dbReference type="PROSITE" id="PS50873"/>
    </source>
</evidence>
<gene>
    <name evidence="16" type="ORF">yc1106_06946</name>
</gene>
<reference evidence="16" key="1">
    <citation type="submission" date="2021-12" db="EMBL/GenBank/DDBJ databases">
        <title>Curvularia clavata genome.</title>
        <authorList>
            <person name="Cao Y."/>
        </authorList>
    </citation>
    <scope>NUCLEOTIDE SEQUENCE</scope>
    <source>
        <strain evidence="16">Yc1106</strain>
    </source>
</reference>
<evidence type="ECO:0000256" key="11">
    <source>
        <dbReference type="PIRSR" id="PIRSR601621-2"/>
    </source>
</evidence>
<dbReference type="InterPro" id="IPR010255">
    <property type="entry name" value="Haem_peroxidase_sf"/>
</dbReference>
<evidence type="ECO:0000256" key="3">
    <source>
        <dbReference type="ARBA" id="ARBA00022559"/>
    </source>
</evidence>
<dbReference type="PANTHER" id="PTHR31517:SF48">
    <property type="entry name" value="PEROXIDASE 16-RELATED"/>
    <property type="match status" value="1"/>
</dbReference>
<dbReference type="InterPro" id="IPR001621">
    <property type="entry name" value="Ligninase"/>
</dbReference>
<evidence type="ECO:0000313" key="17">
    <source>
        <dbReference type="Proteomes" id="UP001056012"/>
    </source>
</evidence>
<dbReference type="Pfam" id="PF00141">
    <property type="entry name" value="peroxidase"/>
    <property type="match status" value="1"/>
</dbReference>
<protein>
    <recommendedName>
        <fullName evidence="14">Peroxidase</fullName>
        <ecNumber evidence="14">1.11.1.-</ecNumber>
    </recommendedName>
</protein>
<evidence type="ECO:0000256" key="10">
    <source>
        <dbReference type="PIRSR" id="PIRSR601621-1"/>
    </source>
</evidence>
<comment type="cofactor">
    <cofactor evidence="11">
        <name>heme b</name>
        <dbReference type="ChEBI" id="CHEBI:60344"/>
    </cofactor>
    <text evidence="11">Binds 1 heme b (iron(II)-protoporphyrin IX) group per subunit.</text>
</comment>
<dbReference type="PROSITE" id="PS00436">
    <property type="entry name" value="PEROXIDASE_2"/>
    <property type="match status" value="1"/>
</dbReference>
<dbReference type="GO" id="GO:0140825">
    <property type="term" value="F:lactoperoxidase activity"/>
    <property type="evidence" value="ECO:0007669"/>
    <property type="project" value="UniProtKB-EC"/>
</dbReference>
<proteinExistence type="inferred from homology"/>
<name>A0A9Q9DUC3_CURCL</name>
<feature type="binding site" evidence="11">
    <location>
        <position position="192"/>
    </location>
    <ligand>
        <name>Ca(2+)</name>
        <dbReference type="ChEBI" id="CHEBI:29108"/>
        <label>2</label>
    </ligand>
</feature>
<dbReference type="GO" id="GO:0020037">
    <property type="term" value="F:heme binding"/>
    <property type="evidence" value="ECO:0007669"/>
    <property type="project" value="UniProtKB-UniRule"/>
</dbReference>
<sequence length="295" mass="31777">MHPSITLLALVATPISALHLNLWPRAGSCPAVWSEVASELETTFAGCGKDAHGAIRAVFHDCITSGCDGSLILSDECTTRTENAGLSDICSELDNWRKKYSVGAADMIQFAAAMAISSCPLGPRVQALVGRIDSSVPSATGGVPGSRDSVEKILGAFSAKGFSPEDVVALMGTHSVALQFFDDPSQAGQSLDSTPSRLDIRFYNETKFGTAPYSLQSDRLLANATETRNTWDVYAESTTTWSEAFTSAWNRFAVVGSDPQNLQDCSDLIPQSSVRRRRLEANEAFVEKLRKKFIA</sequence>
<dbReference type="PROSITE" id="PS00435">
    <property type="entry name" value="PEROXIDASE_1"/>
    <property type="match status" value="1"/>
</dbReference>
<dbReference type="OrthoDB" id="2113341at2759"/>
<evidence type="ECO:0000256" key="1">
    <source>
        <dbReference type="ARBA" id="ARBA00000189"/>
    </source>
</evidence>
<keyword evidence="14" id="KW-0732">Signal</keyword>
<evidence type="ECO:0000256" key="7">
    <source>
        <dbReference type="ARBA" id="ARBA00023004"/>
    </source>
</evidence>
<dbReference type="InterPro" id="IPR019794">
    <property type="entry name" value="Peroxidases_AS"/>
</dbReference>
<feature type="binding site" evidence="11">
    <location>
        <position position="66"/>
    </location>
    <ligand>
        <name>Ca(2+)</name>
        <dbReference type="ChEBI" id="CHEBI:29108"/>
        <label>1</label>
    </ligand>
</feature>
<dbReference type="InterPro" id="IPR000823">
    <property type="entry name" value="Peroxidase_pln"/>
</dbReference>
<dbReference type="GO" id="GO:0046872">
    <property type="term" value="F:metal ion binding"/>
    <property type="evidence" value="ECO:0007669"/>
    <property type="project" value="UniProtKB-UniRule"/>
</dbReference>
<evidence type="ECO:0000256" key="12">
    <source>
        <dbReference type="PIRSR" id="PIRSR601621-3"/>
    </source>
</evidence>
<evidence type="ECO:0000256" key="6">
    <source>
        <dbReference type="ARBA" id="ARBA00023002"/>
    </source>
</evidence>
<comment type="cofactor">
    <cofactor evidence="11 14">
        <name>Ca(2+)</name>
        <dbReference type="ChEBI" id="CHEBI:29108"/>
    </cofactor>
    <text evidence="11 14">Binds 2 calcium ions per subunit.</text>
</comment>
<feature type="binding site" evidence="11">
    <location>
        <position position="68"/>
    </location>
    <ligand>
        <name>Ca(2+)</name>
        <dbReference type="ChEBI" id="CHEBI:29108"/>
        <label>1</label>
    </ligand>
</feature>
<keyword evidence="5 11" id="KW-0479">Metal-binding</keyword>
<evidence type="ECO:0000313" key="16">
    <source>
        <dbReference type="EMBL" id="USP79672.1"/>
    </source>
</evidence>
<dbReference type="EC" id="1.11.1.-" evidence="14"/>
<comment type="catalytic activity">
    <reaction evidence="1">
        <text>2 a phenolic donor + H2O2 = 2 a phenolic radical donor + 2 H2O</text>
        <dbReference type="Rhea" id="RHEA:56136"/>
        <dbReference type="ChEBI" id="CHEBI:15377"/>
        <dbReference type="ChEBI" id="CHEBI:16240"/>
        <dbReference type="ChEBI" id="CHEBI:139520"/>
        <dbReference type="ChEBI" id="CHEBI:139521"/>
        <dbReference type="EC" id="1.11.1.7"/>
    </reaction>
</comment>
<keyword evidence="6 14" id="KW-0560">Oxidoreductase</keyword>
<dbReference type="VEuPathDB" id="FungiDB:yc1106_06946"/>
<dbReference type="GO" id="GO:0006979">
    <property type="term" value="P:response to oxidative stress"/>
    <property type="evidence" value="ECO:0007669"/>
    <property type="project" value="InterPro"/>
</dbReference>
<feature type="binding site" evidence="11">
    <location>
        <position position="199"/>
    </location>
    <ligand>
        <name>Ca(2+)</name>
        <dbReference type="ChEBI" id="CHEBI:29108"/>
        <label>2</label>
    </ligand>
</feature>
<dbReference type="PANTHER" id="PTHR31517">
    <property type="match status" value="1"/>
</dbReference>
<dbReference type="PROSITE" id="PS50873">
    <property type="entry name" value="PEROXIDASE_4"/>
    <property type="match status" value="1"/>
</dbReference>
<feature type="site" description="Transition state stabilizer" evidence="12">
    <location>
        <position position="56"/>
    </location>
</feature>
<feature type="binding site" evidence="11">
    <location>
        <position position="175"/>
    </location>
    <ligand>
        <name>Ca(2+)</name>
        <dbReference type="ChEBI" id="CHEBI:29108"/>
        <label>2</label>
    </ligand>
</feature>
<feature type="binding site" evidence="11">
    <location>
        <position position="70"/>
    </location>
    <ligand>
        <name>Ca(2+)</name>
        <dbReference type="ChEBI" id="CHEBI:29108"/>
        <label>1</label>
    </ligand>
</feature>
<evidence type="ECO:0000256" key="4">
    <source>
        <dbReference type="ARBA" id="ARBA00022617"/>
    </source>
</evidence>
<organism evidence="16 17">
    <name type="scientific">Curvularia clavata</name>
    <dbReference type="NCBI Taxonomy" id="95742"/>
    <lineage>
        <taxon>Eukaryota</taxon>
        <taxon>Fungi</taxon>
        <taxon>Dikarya</taxon>
        <taxon>Ascomycota</taxon>
        <taxon>Pezizomycotina</taxon>
        <taxon>Dothideomycetes</taxon>
        <taxon>Pleosporomycetidae</taxon>
        <taxon>Pleosporales</taxon>
        <taxon>Pleosporineae</taxon>
        <taxon>Pleosporaceae</taxon>
        <taxon>Curvularia</taxon>
    </lineage>
</organism>
<dbReference type="Gene3D" id="1.10.420.10">
    <property type="entry name" value="Peroxidase, domain 2"/>
    <property type="match status" value="1"/>
</dbReference>
<feature type="signal peptide" evidence="14">
    <location>
        <begin position="1"/>
        <end position="17"/>
    </location>
</feature>
<keyword evidence="7 11" id="KW-0408">Iron</keyword>
<keyword evidence="3 14" id="KW-0575">Peroxidase</keyword>
<evidence type="ECO:0000256" key="2">
    <source>
        <dbReference type="ARBA" id="ARBA00006089"/>
    </source>
</evidence>
<dbReference type="InterPro" id="IPR002016">
    <property type="entry name" value="Haem_peroxidase"/>
</dbReference>
<dbReference type="EMBL" id="CP089278">
    <property type="protein sequence ID" value="USP79672.1"/>
    <property type="molecule type" value="Genomic_DNA"/>
</dbReference>
<feature type="active site" description="Proton acceptor" evidence="10">
    <location>
        <position position="60"/>
    </location>
</feature>
<dbReference type="InterPro" id="IPR019793">
    <property type="entry name" value="Peroxidases_heam-ligand_BS"/>
</dbReference>
<dbReference type="SUPFAM" id="SSF48113">
    <property type="entry name" value="Heme-dependent peroxidases"/>
    <property type="match status" value="1"/>
</dbReference>
<feature type="binding site" evidence="11">
    <location>
        <position position="61"/>
    </location>
    <ligand>
        <name>Ca(2+)</name>
        <dbReference type="ChEBI" id="CHEBI:29108"/>
        <label>1</label>
    </ligand>
</feature>
<dbReference type="PRINTS" id="PR00458">
    <property type="entry name" value="PEROXIDASE"/>
</dbReference>
<feature type="binding site" description="axial binding residue" evidence="11">
    <location>
        <position position="174"/>
    </location>
    <ligand>
        <name>heme b</name>
        <dbReference type="ChEBI" id="CHEBI:60344"/>
    </ligand>
    <ligandPart>
        <name>Fe</name>
        <dbReference type="ChEBI" id="CHEBI:18248"/>
    </ligandPart>
</feature>